<reference evidence="1" key="1">
    <citation type="submission" date="2020-09" db="EMBL/GenBank/DDBJ databases">
        <title>Genome seq and assembly of Tianweitania sp.</title>
        <authorList>
            <person name="Chhetri G."/>
        </authorList>
    </citation>
    <scope>NUCLEOTIDE SEQUENCE</scope>
    <source>
        <strain evidence="1">Rool2</strain>
    </source>
</reference>
<dbReference type="CDD" id="cd00586">
    <property type="entry name" value="4HBT"/>
    <property type="match status" value="1"/>
</dbReference>
<dbReference type="Pfam" id="PF13279">
    <property type="entry name" value="4HBT_2"/>
    <property type="match status" value="1"/>
</dbReference>
<evidence type="ECO:0000313" key="2">
    <source>
        <dbReference type="Proteomes" id="UP000643405"/>
    </source>
</evidence>
<protein>
    <submittedName>
        <fullName evidence="1">Thioesterase family protein</fullName>
    </submittedName>
</protein>
<name>A0A8J6U7G0_9HYPH</name>
<dbReference type="InterPro" id="IPR029069">
    <property type="entry name" value="HotDog_dom_sf"/>
</dbReference>
<dbReference type="EMBL" id="JACVVX010000002">
    <property type="protein sequence ID" value="MBD0414747.1"/>
    <property type="molecule type" value="Genomic_DNA"/>
</dbReference>
<evidence type="ECO:0000313" key="1">
    <source>
        <dbReference type="EMBL" id="MBD0414747.1"/>
    </source>
</evidence>
<comment type="caution">
    <text evidence="1">The sequence shown here is derived from an EMBL/GenBank/DDBJ whole genome shotgun (WGS) entry which is preliminary data.</text>
</comment>
<dbReference type="Gene3D" id="3.10.129.10">
    <property type="entry name" value="Hotdog Thioesterase"/>
    <property type="match status" value="1"/>
</dbReference>
<gene>
    <name evidence="1" type="ORF">ICI42_08780</name>
</gene>
<dbReference type="Proteomes" id="UP000643405">
    <property type="component" value="Unassembled WGS sequence"/>
</dbReference>
<accession>A0A8J6U7G0</accession>
<organism evidence="1 2">
    <name type="scientific">Oryzicola mucosus</name>
    <dbReference type="NCBI Taxonomy" id="2767425"/>
    <lineage>
        <taxon>Bacteria</taxon>
        <taxon>Pseudomonadati</taxon>
        <taxon>Pseudomonadota</taxon>
        <taxon>Alphaproteobacteria</taxon>
        <taxon>Hyphomicrobiales</taxon>
        <taxon>Phyllobacteriaceae</taxon>
        <taxon>Oryzicola</taxon>
    </lineage>
</organism>
<keyword evidence="2" id="KW-1185">Reference proteome</keyword>
<proteinExistence type="predicted"/>
<sequence>MTVEDAWIDYNGHLNMAYYHVLFDRSVDYLFEALGLGETYREKRGGTTYAAEVHVCYVRELHRGAPVVVWNQVIDHDAKRLHVYQELRHADGWLAATSESLTLHVHTSGPKVSPFPADILGKIAAMQNAHAVLPKPDRIGRAVGIPRRSS</sequence>
<dbReference type="AlphaFoldDB" id="A0A8J6U7G0"/>
<dbReference type="SUPFAM" id="SSF54637">
    <property type="entry name" value="Thioesterase/thiol ester dehydrase-isomerase"/>
    <property type="match status" value="1"/>
</dbReference>